<dbReference type="PANTHER" id="PTHR32347:SF29">
    <property type="entry name" value="UPF0194 MEMBRANE PROTEIN YBHG"/>
    <property type="match status" value="1"/>
</dbReference>
<feature type="signal peptide" evidence="3">
    <location>
        <begin position="1"/>
        <end position="23"/>
    </location>
</feature>
<evidence type="ECO:0000313" key="5">
    <source>
        <dbReference type="EMBL" id="PWK92205.1"/>
    </source>
</evidence>
<organism evidence="5 6">
    <name type="scientific">Fulvimonas soli</name>
    <dbReference type="NCBI Taxonomy" id="155197"/>
    <lineage>
        <taxon>Bacteria</taxon>
        <taxon>Pseudomonadati</taxon>
        <taxon>Pseudomonadota</taxon>
        <taxon>Gammaproteobacteria</taxon>
        <taxon>Lysobacterales</taxon>
        <taxon>Rhodanobacteraceae</taxon>
        <taxon>Fulvimonas</taxon>
    </lineage>
</organism>
<sequence>MNKRVVRPVAWLAACLSMAGALAGCGKAPPQALGTLEYDRISLPAPAAERVVAIDVREGETVAAGQPLLRLDPAHTRAELAAAEAQASQQQATLLELRVGPRQEDIAKARADLAAAEAQARDARAYYRRLLPLRKNNYAAAADIDRARAAAGSAEGQVAAAKAALDALVHGTRPEQIAQGEAALAAAKAQAEAQRVLLGKLDLVAPRAGRVDSLPYKLGDQAPVGAPLVVLLAGDAPYARVYLQEPMRARVHVGDAVRVHVDGRDRSYLGKVRLIRSEPVFTPYYALAGEDAARLSYLAEVALGPEAADLPVGLPVRVDYPEARS</sequence>
<gene>
    <name evidence="5" type="ORF">C7456_103328</name>
</gene>
<proteinExistence type="predicted"/>
<protein>
    <submittedName>
        <fullName evidence="5">HlyD family secretion protein</fullName>
    </submittedName>
</protein>
<dbReference type="EMBL" id="QGHC01000003">
    <property type="protein sequence ID" value="PWK92205.1"/>
    <property type="molecule type" value="Genomic_DNA"/>
</dbReference>
<comment type="caution">
    <text evidence="5">The sequence shown here is derived from an EMBL/GenBank/DDBJ whole genome shotgun (WGS) entry which is preliminary data.</text>
</comment>
<evidence type="ECO:0000313" key="6">
    <source>
        <dbReference type="Proteomes" id="UP000245812"/>
    </source>
</evidence>
<dbReference type="PANTHER" id="PTHR32347">
    <property type="entry name" value="EFFLUX SYSTEM COMPONENT YKNX-RELATED"/>
    <property type="match status" value="1"/>
</dbReference>
<keyword evidence="3" id="KW-0732">Signal</keyword>
<dbReference type="RefSeq" id="WP_211306256.1">
    <property type="nucleotide sequence ID" value="NZ_MSZV01000005.1"/>
</dbReference>
<accession>A0A316IYE0</accession>
<dbReference type="SUPFAM" id="SSF111369">
    <property type="entry name" value="HlyD-like secretion proteins"/>
    <property type="match status" value="1"/>
</dbReference>
<comment type="subcellular location">
    <subcellularLocation>
        <location evidence="1">Cell envelope</location>
    </subcellularLocation>
</comment>
<dbReference type="Proteomes" id="UP000245812">
    <property type="component" value="Unassembled WGS sequence"/>
</dbReference>
<dbReference type="Gene3D" id="1.10.287.470">
    <property type="entry name" value="Helix hairpin bin"/>
    <property type="match status" value="2"/>
</dbReference>
<dbReference type="PROSITE" id="PS51257">
    <property type="entry name" value="PROKAR_LIPOPROTEIN"/>
    <property type="match status" value="1"/>
</dbReference>
<evidence type="ECO:0000256" key="2">
    <source>
        <dbReference type="ARBA" id="ARBA00023054"/>
    </source>
</evidence>
<keyword evidence="2" id="KW-0175">Coiled coil</keyword>
<keyword evidence="6" id="KW-1185">Reference proteome</keyword>
<feature type="domain" description="YbhG-like alpha-helical hairpin" evidence="4">
    <location>
        <begin position="75"/>
        <end position="191"/>
    </location>
</feature>
<feature type="chain" id="PRO_5016343641" evidence="3">
    <location>
        <begin position="24"/>
        <end position="325"/>
    </location>
</feature>
<evidence type="ECO:0000256" key="3">
    <source>
        <dbReference type="SAM" id="SignalP"/>
    </source>
</evidence>
<dbReference type="InterPro" id="IPR059052">
    <property type="entry name" value="HH_YbhG-like"/>
</dbReference>
<evidence type="ECO:0000256" key="1">
    <source>
        <dbReference type="ARBA" id="ARBA00004196"/>
    </source>
</evidence>
<name>A0A316IYE0_9GAMM</name>
<dbReference type="AlphaFoldDB" id="A0A316IYE0"/>
<dbReference type="GO" id="GO:0030313">
    <property type="term" value="C:cell envelope"/>
    <property type="evidence" value="ECO:0007669"/>
    <property type="project" value="UniProtKB-SubCell"/>
</dbReference>
<dbReference type="InterPro" id="IPR050465">
    <property type="entry name" value="UPF0194_transport"/>
</dbReference>
<reference evidence="5 6" key="1">
    <citation type="submission" date="2018-05" db="EMBL/GenBank/DDBJ databases">
        <title>Genomic Encyclopedia of Type Strains, Phase IV (KMG-IV): sequencing the most valuable type-strain genomes for metagenomic binning, comparative biology and taxonomic classification.</title>
        <authorList>
            <person name="Goeker M."/>
        </authorList>
    </citation>
    <scope>NUCLEOTIDE SEQUENCE [LARGE SCALE GENOMIC DNA]</scope>
    <source>
        <strain evidence="5 6">DSM 14263</strain>
    </source>
</reference>
<dbReference type="Gene3D" id="2.40.50.100">
    <property type="match status" value="1"/>
</dbReference>
<evidence type="ECO:0000259" key="4">
    <source>
        <dbReference type="Pfam" id="PF25881"/>
    </source>
</evidence>
<dbReference type="Pfam" id="PF25881">
    <property type="entry name" value="HH_YBHG"/>
    <property type="match status" value="1"/>
</dbReference>